<dbReference type="Proteomes" id="UP000239322">
    <property type="component" value="Unassembled WGS sequence"/>
</dbReference>
<organism evidence="1 2">
    <name type="scientific">Streptomyces solincola</name>
    <dbReference type="NCBI Taxonomy" id="2100817"/>
    <lineage>
        <taxon>Bacteria</taxon>
        <taxon>Bacillati</taxon>
        <taxon>Actinomycetota</taxon>
        <taxon>Actinomycetes</taxon>
        <taxon>Kitasatosporales</taxon>
        <taxon>Streptomycetaceae</taxon>
        <taxon>Streptomyces</taxon>
    </lineage>
</organism>
<dbReference type="OrthoDB" id="3387635at2"/>
<proteinExistence type="predicted"/>
<gene>
    <name evidence="1" type="ORF">C6N75_09995</name>
</gene>
<evidence type="ECO:0000313" key="2">
    <source>
        <dbReference type="Proteomes" id="UP000239322"/>
    </source>
</evidence>
<name>A0A2S9PYB5_9ACTN</name>
<dbReference type="EMBL" id="PVLV01000121">
    <property type="protein sequence ID" value="PRH79405.1"/>
    <property type="molecule type" value="Genomic_DNA"/>
</dbReference>
<protein>
    <submittedName>
        <fullName evidence="1">Uncharacterized protein</fullName>
    </submittedName>
</protein>
<dbReference type="RefSeq" id="WP_105868521.1">
    <property type="nucleotide sequence ID" value="NZ_PVLV01000121.1"/>
</dbReference>
<dbReference type="AlphaFoldDB" id="A0A2S9PYB5"/>
<reference evidence="1 2" key="1">
    <citation type="submission" date="2018-03" db="EMBL/GenBank/DDBJ databases">
        <title>Novel Streptomyces sp. from soil.</title>
        <authorList>
            <person name="Tan G.Y.A."/>
            <person name="Lee Z.Y."/>
        </authorList>
    </citation>
    <scope>NUCLEOTIDE SEQUENCE [LARGE SCALE GENOMIC DNA]</scope>
    <source>
        <strain evidence="1 2">ST5x</strain>
    </source>
</reference>
<sequence length="138" mass="15159">MAKLVLRDCFIEVNGVDFSSHVSSVTVNLVKDEIDTTNFGGDGRERAHGLKDDSFELNFQQDFAAGEVDATLYPLWNLETEFLVKVRPRASAKSATNPEYSATCILLEYQPLAGDVGDLSETEVTFPAQRQGIVRATA</sequence>
<evidence type="ECO:0000313" key="1">
    <source>
        <dbReference type="EMBL" id="PRH79405.1"/>
    </source>
</evidence>
<accession>A0A2S9PYB5</accession>
<keyword evidence="2" id="KW-1185">Reference proteome</keyword>
<comment type="caution">
    <text evidence="1">The sequence shown here is derived from an EMBL/GenBank/DDBJ whole genome shotgun (WGS) entry which is preliminary data.</text>
</comment>